<comment type="caution">
    <text evidence="6">The sequence shown here is derived from an EMBL/GenBank/DDBJ whole genome shotgun (WGS) entry which is preliminary data.</text>
</comment>
<accession>A0A843W8F8</accession>
<organism evidence="6 7">
    <name type="scientific">Colocasia esculenta</name>
    <name type="common">Wild taro</name>
    <name type="synonym">Arum esculentum</name>
    <dbReference type="NCBI Taxonomy" id="4460"/>
    <lineage>
        <taxon>Eukaryota</taxon>
        <taxon>Viridiplantae</taxon>
        <taxon>Streptophyta</taxon>
        <taxon>Embryophyta</taxon>
        <taxon>Tracheophyta</taxon>
        <taxon>Spermatophyta</taxon>
        <taxon>Magnoliopsida</taxon>
        <taxon>Liliopsida</taxon>
        <taxon>Araceae</taxon>
        <taxon>Aroideae</taxon>
        <taxon>Colocasieae</taxon>
        <taxon>Colocasia</taxon>
    </lineage>
</organism>
<dbReference type="PROSITE" id="PS50192">
    <property type="entry name" value="T_SNARE"/>
    <property type="match status" value="1"/>
</dbReference>
<dbReference type="InterPro" id="IPR045242">
    <property type="entry name" value="Syntaxin"/>
</dbReference>
<evidence type="ECO:0000259" key="5">
    <source>
        <dbReference type="PROSITE" id="PS50192"/>
    </source>
</evidence>
<evidence type="ECO:0000313" key="6">
    <source>
        <dbReference type="EMBL" id="MQM00494.1"/>
    </source>
</evidence>
<keyword evidence="2" id="KW-0653">Protein transport</keyword>
<evidence type="ECO:0000256" key="2">
    <source>
        <dbReference type="ARBA" id="ARBA00022927"/>
    </source>
</evidence>
<dbReference type="Pfam" id="PF00804">
    <property type="entry name" value="Syntaxin"/>
    <property type="match status" value="1"/>
</dbReference>
<keyword evidence="4" id="KW-0812">Transmembrane</keyword>
<dbReference type="GO" id="GO:0006887">
    <property type="term" value="P:exocytosis"/>
    <property type="evidence" value="ECO:0007669"/>
    <property type="project" value="TreeGrafter"/>
</dbReference>
<evidence type="ECO:0000256" key="1">
    <source>
        <dbReference type="ARBA" id="ARBA00009063"/>
    </source>
</evidence>
<dbReference type="GO" id="GO:0000149">
    <property type="term" value="F:SNARE binding"/>
    <property type="evidence" value="ECO:0007669"/>
    <property type="project" value="TreeGrafter"/>
</dbReference>
<dbReference type="GO" id="GO:0006906">
    <property type="term" value="P:vesicle fusion"/>
    <property type="evidence" value="ECO:0007669"/>
    <property type="project" value="TreeGrafter"/>
</dbReference>
<protein>
    <recommendedName>
        <fullName evidence="5">t-SNARE coiled-coil homology domain-containing protein</fullName>
    </recommendedName>
</protein>
<keyword evidence="4" id="KW-0472">Membrane</keyword>
<dbReference type="InterPro" id="IPR010989">
    <property type="entry name" value="SNARE"/>
</dbReference>
<reference evidence="6" key="1">
    <citation type="submission" date="2017-07" db="EMBL/GenBank/DDBJ databases">
        <title>Taro Niue Genome Assembly and Annotation.</title>
        <authorList>
            <person name="Atibalentja N."/>
            <person name="Keating K."/>
            <person name="Fields C.J."/>
        </authorList>
    </citation>
    <scope>NUCLEOTIDE SEQUENCE</scope>
    <source>
        <strain evidence="6">Niue_2</strain>
        <tissue evidence="6">Leaf</tissue>
    </source>
</reference>
<gene>
    <name evidence="6" type="ORF">Taro_033229</name>
</gene>
<name>A0A843W8F8_COLES</name>
<dbReference type="Proteomes" id="UP000652761">
    <property type="component" value="Unassembled WGS sequence"/>
</dbReference>
<dbReference type="SUPFAM" id="SSF47661">
    <property type="entry name" value="t-snare proteins"/>
    <property type="match status" value="1"/>
</dbReference>
<evidence type="ECO:0000313" key="7">
    <source>
        <dbReference type="Proteomes" id="UP000652761"/>
    </source>
</evidence>
<feature type="transmembrane region" description="Helical" evidence="4">
    <location>
        <begin position="271"/>
        <end position="291"/>
    </location>
</feature>
<comment type="similarity">
    <text evidence="1 3">Belongs to the syntaxin family.</text>
</comment>
<dbReference type="GO" id="GO:0048278">
    <property type="term" value="P:vesicle docking"/>
    <property type="evidence" value="ECO:0007669"/>
    <property type="project" value="TreeGrafter"/>
</dbReference>
<feature type="domain" description="T-SNARE coiled-coil homology" evidence="5">
    <location>
        <begin position="202"/>
        <end position="260"/>
    </location>
</feature>
<dbReference type="GO" id="GO:0031201">
    <property type="term" value="C:SNARE complex"/>
    <property type="evidence" value="ECO:0007669"/>
    <property type="project" value="TreeGrafter"/>
</dbReference>
<dbReference type="GO" id="GO:0012505">
    <property type="term" value="C:endomembrane system"/>
    <property type="evidence" value="ECO:0007669"/>
    <property type="project" value="TreeGrafter"/>
</dbReference>
<dbReference type="SMART" id="SM00503">
    <property type="entry name" value="SynN"/>
    <property type="match status" value="1"/>
</dbReference>
<dbReference type="SMART" id="SM00397">
    <property type="entry name" value="t_SNARE"/>
    <property type="match status" value="1"/>
</dbReference>
<proteinExistence type="inferred from homology"/>
<keyword evidence="2" id="KW-0813">Transport</keyword>
<dbReference type="InterPro" id="IPR006011">
    <property type="entry name" value="Syntaxin_N"/>
</dbReference>
<dbReference type="EMBL" id="NMUH01002522">
    <property type="protein sequence ID" value="MQM00494.1"/>
    <property type="molecule type" value="Genomic_DNA"/>
</dbReference>
<dbReference type="Gene3D" id="1.20.58.70">
    <property type="match status" value="1"/>
</dbReference>
<sequence>MNDLMTKSFLSYVELKRQAMADLEAGSLPAPVPPEGRQQEEETQFAQFFQEVGAIQQEMEAISGLLLELLNLAQETRTAHSGGALRGIRDRMDFGVAAVLRKAGAVRARLGALDRLPPASSGGGGAADRARASVTSGLRAKLGEMMGEFQRLREQIAAEHRDVLKMRHFSATGETASEETIEKMMRSGEGGGQALAVVGDGRERDRAVGELQRSLTRLQQVFLDMAALVDAQGEGLEDIDGNVGRAGVCVGGGTGCLAAAKGMEKAAQGSWVWWVWVVVLILLLTCLIPIFTGD</sequence>
<dbReference type="AlphaFoldDB" id="A0A843W8F8"/>
<dbReference type="InterPro" id="IPR006012">
    <property type="entry name" value="Syntaxin/epimorphin_CS"/>
</dbReference>
<dbReference type="GO" id="GO:0005886">
    <property type="term" value="C:plasma membrane"/>
    <property type="evidence" value="ECO:0007669"/>
    <property type="project" value="TreeGrafter"/>
</dbReference>
<dbReference type="GO" id="GO:0006886">
    <property type="term" value="P:intracellular protein transport"/>
    <property type="evidence" value="ECO:0007669"/>
    <property type="project" value="InterPro"/>
</dbReference>
<dbReference type="InterPro" id="IPR000727">
    <property type="entry name" value="T_SNARE_dom"/>
</dbReference>
<keyword evidence="7" id="KW-1185">Reference proteome</keyword>
<dbReference type="OrthoDB" id="10255013at2759"/>
<dbReference type="PANTHER" id="PTHR19957:SF91">
    <property type="entry name" value="SYNTAXIN-112"/>
    <property type="match status" value="1"/>
</dbReference>
<evidence type="ECO:0000256" key="3">
    <source>
        <dbReference type="RuleBase" id="RU003858"/>
    </source>
</evidence>
<dbReference type="PROSITE" id="PS00914">
    <property type="entry name" value="SYNTAXIN"/>
    <property type="match status" value="1"/>
</dbReference>
<keyword evidence="4" id="KW-1133">Transmembrane helix</keyword>
<dbReference type="GO" id="GO:0005484">
    <property type="term" value="F:SNAP receptor activity"/>
    <property type="evidence" value="ECO:0007669"/>
    <property type="project" value="InterPro"/>
</dbReference>
<dbReference type="PANTHER" id="PTHR19957">
    <property type="entry name" value="SYNTAXIN"/>
    <property type="match status" value="1"/>
</dbReference>
<evidence type="ECO:0000256" key="4">
    <source>
        <dbReference type="SAM" id="Phobius"/>
    </source>
</evidence>